<dbReference type="Proteomes" id="UP001623592">
    <property type="component" value="Unassembled WGS sequence"/>
</dbReference>
<dbReference type="SMART" id="SM00490">
    <property type="entry name" value="HELICc"/>
    <property type="match status" value="1"/>
</dbReference>
<keyword evidence="2" id="KW-0479">Metal-binding</keyword>
<dbReference type="Gene3D" id="3.40.50.300">
    <property type="entry name" value="P-loop containing nucleotide triphosphate hydrolases"/>
    <property type="match status" value="1"/>
</dbReference>
<keyword evidence="7" id="KW-1185">Reference proteome</keyword>
<dbReference type="InterPro" id="IPR013663">
    <property type="entry name" value="Helicase_SWF/SNF/SWI_bac"/>
</dbReference>
<comment type="caution">
    <text evidence="6">The sequence shown here is derived from an EMBL/GenBank/DDBJ whole genome shotgun (WGS) entry which is preliminary data.</text>
</comment>
<dbReference type="PANTHER" id="PTHR10799">
    <property type="entry name" value="SNF2/RAD54 HELICASE FAMILY"/>
    <property type="match status" value="1"/>
</dbReference>
<feature type="domain" description="Helicase C-terminal" evidence="5">
    <location>
        <begin position="915"/>
        <end position="1074"/>
    </location>
</feature>
<evidence type="ECO:0000259" key="5">
    <source>
        <dbReference type="PROSITE" id="PS51194"/>
    </source>
</evidence>
<proteinExistence type="predicted"/>
<sequence length="1084" mass="125361">MFDISDVTVKYWASDECYKEAVKYYENSMINNVEIKRHFNPLYNADFTNINAEVKDNNSIIHNVHIIFNDKTGIVSISCDCTEIKKRRGNDNICTHVAAVLIKYARDKEEVIEASKDVFTKKFIGRLKNSILNDEISGKPLNIEVKYEFSSSNVKKSSIELKIGEDKLYILKDVEAFCRAITKKQEIIEYGKQFTYDPRKYYIKDEDKALINFIKEIYLSESEEIKAFQAFTETIAGKKVYLSEINLKEFFRIMKNKNFEVVIDKIKYSNVKIKDMFPELKMHLNEKMEAIEVGIDGELPIFLNNSHSLIFYEGCIYSIDEKSKSIFEPFYEELEKNGGNIRFSKNCADEITSYVIAMLNKINAKLSVNKELKKKIVNVPLKAEVFLDKLNDCIIANIKFKYNELSINPLRKNRSEASKKEEIFIRDVNKELNITRLFENYGFQTYGESYINNSEDQIVDFFIHGLEKLQNTSAIFYSNSLKNFKVYSSNSYRGGIRVNDQNFLELSFDIEGVDRAELKDIFEALRLKKKYYRLKKGGIVSLDNEAINDIANLMEYLDLNYSELSGDNMKLSKYNAFYIDNALEKSNLNFFKKSEDFKKIVNSIKEIKKVNNLLPKEFLKILRRYQKIGFNWFHTLAAGGFGGILADEMGLGKTIQTIAFITSEIEAGFPVIVIAPTSLVYNWKDEIEKFSPKLKTLVVIGNKSERQKLLKKALEHDVVLTSYPLIRNDIDDYEKIKFKYCFLDEAQQIKNPNSINAKSVKRIKANNYFALTGTPMENSLTELWSIFDFIMPGYLLNHSKFIKKYETPIIKDKNQNVLKELSKHIQPFILRRLKKDVIKELPPKIEHKVIVEMTDAQKKVYASYLINTKNEIQRQINEKGFNKSKFSILSLLTRLRQICCNPASFIENFVGESGKILALHDILEESINNKHRILIFSQFTTVLKAIAQKLKQDEIEYMYLDGQTDIKDRVGIVTNFNKGRGDVFLISLKAGGTGLNLTGADVVIHFDPWWNPAVEEQASDRVHRIGQKKSVEIIKLIARGTIEEKIYELQEKKKKIISNVINDKSSDKNILSTITEDELRDILA</sequence>
<protein>
    <submittedName>
        <fullName evidence="6">SNF2 helicase associated domain-containing protein</fullName>
    </submittedName>
</protein>
<dbReference type="InterPro" id="IPR027417">
    <property type="entry name" value="P-loop_NTPase"/>
</dbReference>
<dbReference type="RefSeq" id="WP_406786317.1">
    <property type="nucleotide sequence ID" value="NZ_JBJIAA010000003.1"/>
</dbReference>
<reference evidence="6 7" key="1">
    <citation type="submission" date="2024-11" db="EMBL/GenBank/DDBJ databases">
        <authorList>
            <person name="Heng Y.C."/>
            <person name="Lim A.C.H."/>
            <person name="Lee J.K.Y."/>
            <person name="Kittelmann S."/>
        </authorList>
    </citation>
    <scope>NUCLEOTIDE SEQUENCE [LARGE SCALE GENOMIC DNA]</scope>
    <source>
        <strain evidence="6 7">WILCCON 0114</strain>
    </source>
</reference>
<dbReference type="Gene3D" id="3.40.50.10810">
    <property type="entry name" value="Tandem AAA-ATPase domain"/>
    <property type="match status" value="1"/>
</dbReference>
<dbReference type="Pfam" id="PF00271">
    <property type="entry name" value="Helicase_C"/>
    <property type="match status" value="1"/>
</dbReference>
<keyword evidence="2" id="KW-0863">Zinc-finger</keyword>
<evidence type="ECO:0000313" key="7">
    <source>
        <dbReference type="Proteomes" id="UP001623592"/>
    </source>
</evidence>
<dbReference type="InterPro" id="IPR007527">
    <property type="entry name" value="Znf_SWIM"/>
</dbReference>
<evidence type="ECO:0000313" key="6">
    <source>
        <dbReference type="EMBL" id="MFL0249648.1"/>
    </source>
</evidence>
<dbReference type="CDD" id="cd18793">
    <property type="entry name" value="SF2_C_SNF"/>
    <property type="match status" value="1"/>
</dbReference>
<dbReference type="SUPFAM" id="SSF52540">
    <property type="entry name" value="P-loop containing nucleoside triphosphate hydrolases"/>
    <property type="match status" value="2"/>
</dbReference>
<dbReference type="InterPro" id="IPR014001">
    <property type="entry name" value="Helicase_ATP-bd"/>
</dbReference>
<dbReference type="EMBL" id="JBJIAA010000003">
    <property type="protein sequence ID" value="MFL0249648.1"/>
    <property type="molecule type" value="Genomic_DNA"/>
</dbReference>
<evidence type="ECO:0000256" key="2">
    <source>
        <dbReference type="PROSITE-ProRule" id="PRU00325"/>
    </source>
</evidence>
<dbReference type="InterPro" id="IPR038718">
    <property type="entry name" value="SNF2-like_sf"/>
</dbReference>
<dbReference type="SMART" id="SM00487">
    <property type="entry name" value="DEXDc"/>
    <property type="match status" value="1"/>
</dbReference>
<dbReference type="InterPro" id="IPR049730">
    <property type="entry name" value="SNF2/RAD54-like_C"/>
</dbReference>
<feature type="domain" description="Helicase ATP-binding" evidence="4">
    <location>
        <begin position="634"/>
        <end position="793"/>
    </location>
</feature>
<evidence type="ECO:0000259" key="4">
    <source>
        <dbReference type="PROSITE" id="PS51192"/>
    </source>
</evidence>
<dbReference type="PROSITE" id="PS51192">
    <property type="entry name" value="HELICASE_ATP_BIND_1"/>
    <property type="match status" value="1"/>
</dbReference>
<dbReference type="PROSITE" id="PS51194">
    <property type="entry name" value="HELICASE_CTER"/>
    <property type="match status" value="1"/>
</dbReference>
<dbReference type="Pfam" id="PF08455">
    <property type="entry name" value="SNF2_assoc"/>
    <property type="match status" value="1"/>
</dbReference>
<evidence type="ECO:0000259" key="3">
    <source>
        <dbReference type="PROSITE" id="PS50966"/>
    </source>
</evidence>
<name>A0ABW8TAS1_9CLOT</name>
<accession>A0ABW8TAS1</accession>
<dbReference type="InterPro" id="IPR001650">
    <property type="entry name" value="Helicase_C-like"/>
</dbReference>
<dbReference type="Pfam" id="PF00176">
    <property type="entry name" value="SNF2-rel_dom"/>
    <property type="match status" value="1"/>
</dbReference>
<keyword evidence="1" id="KW-0378">Hydrolase</keyword>
<gene>
    <name evidence="6" type="ORF">ACJDT4_04370</name>
</gene>
<keyword evidence="2" id="KW-0862">Zinc</keyword>
<organism evidence="6 7">
    <name type="scientific">Clostridium neuense</name>
    <dbReference type="NCBI Taxonomy" id="1728934"/>
    <lineage>
        <taxon>Bacteria</taxon>
        <taxon>Bacillati</taxon>
        <taxon>Bacillota</taxon>
        <taxon>Clostridia</taxon>
        <taxon>Eubacteriales</taxon>
        <taxon>Clostridiaceae</taxon>
        <taxon>Clostridium</taxon>
    </lineage>
</organism>
<feature type="domain" description="SWIM-type" evidence="3">
    <location>
        <begin position="64"/>
        <end position="105"/>
    </location>
</feature>
<dbReference type="InterPro" id="IPR000330">
    <property type="entry name" value="SNF2_N"/>
</dbReference>
<dbReference type="PROSITE" id="PS50966">
    <property type="entry name" value="ZF_SWIM"/>
    <property type="match status" value="1"/>
</dbReference>
<dbReference type="CDD" id="cd18012">
    <property type="entry name" value="DEXQc_arch_SWI2_SNF2"/>
    <property type="match status" value="1"/>
</dbReference>
<evidence type="ECO:0000256" key="1">
    <source>
        <dbReference type="ARBA" id="ARBA00022801"/>
    </source>
</evidence>